<organism evidence="1 2">
    <name type="scientific">Popillia japonica</name>
    <name type="common">Japanese beetle</name>
    <dbReference type="NCBI Taxonomy" id="7064"/>
    <lineage>
        <taxon>Eukaryota</taxon>
        <taxon>Metazoa</taxon>
        <taxon>Ecdysozoa</taxon>
        <taxon>Arthropoda</taxon>
        <taxon>Hexapoda</taxon>
        <taxon>Insecta</taxon>
        <taxon>Pterygota</taxon>
        <taxon>Neoptera</taxon>
        <taxon>Endopterygota</taxon>
        <taxon>Coleoptera</taxon>
        <taxon>Polyphaga</taxon>
        <taxon>Scarabaeiformia</taxon>
        <taxon>Scarabaeidae</taxon>
        <taxon>Rutelinae</taxon>
        <taxon>Popillia</taxon>
    </lineage>
</organism>
<gene>
    <name evidence="1" type="ORF">QE152_g1689</name>
</gene>
<sequence length="135" mass="15714">MHGCRASYHLFHYSEENLHIALHSYIGGYFTRGSASSEGNSREEAEAEKRQNSLFSSGGEWMQTKFSLTVERWRHCILLRRARGTHRGCNELERVRERTVFSVVIIFLSSFLSLSRTELNNQEAERETKRDDISK</sequence>
<protein>
    <submittedName>
        <fullName evidence="1">Uncharacterized protein</fullName>
    </submittedName>
</protein>
<evidence type="ECO:0000313" key="1">
    <source>
        <dbReference type="EMBL" id="KAK9754047.1"/>
    </source>
</evidence>
<evidence type="ECO:0000313" key="2">
    <source>
        <dbReference type="Proteomes" id="UP001458880"/>
    </source>
</evidence>
<accession>A0AAW1N5M7</accession>
<dbReference type="Proteomes" id="UP001458880">
    <property type="component" value="Unassembled WGS sequence"/>
</dbReference>
<dbReference type="AlphaFoldDB" id="A0AAW1N5M7"/>
<comment type="caution">
    <text evidence="1">The sequence shown here is derived from an EMBL/GenBank/DDBJ whole genome shotgun (WGS) entry which is preliminary data.</text>
</comment>
<proteinExistence type="predicted"/>
<dbReference type="EMBL" id="JASPKY010000009">
    <property type="protein sequence ID" value="KAK9754047.1"/>
    <property type="molecule type" value="Genomic_DNA"/>
</dbReference>
<reference evidence="1 2" key="1">
    <citation type="journal article" date="2024" name="BMC Genomics">
        <title>De novo assembly and annotation of Popillia japonica's genome with initial clues to its potential as an invasive pest.</title>
        <authorList>
            <person name="Cucini C."/>
            <person name="Boschi S."/>
            <person name="Funari R."/>
            <person name="Cardaioli E."/>
            <person name="Iannotti N."/>
            <person name="Marturano G."/>
            <person name="Paoli F."/>
            <person name="Bruttini M."/>
            <person name="Carapelli A."/>
            <person name="Frati F."/>
            <person name="Nardi F."/>
        </authorList>
    </citation>
    <scope>NUCLEOTIDE SEQUENCE [LARGE SCALE GENOMIC DNA]</scope>
    <source>
        <strain evidence="1">DMR45628</strain>
    </source>
</reference>
<name>A0AAW1N5M7_POPJA</name>
<keyword evidence="2" id="KW-1185">Reference proteome</keyword>